<evidence type="ECO:0000313" key="2">
    <source>
        <dbReference type="Proteomes" id="UP000294498"/>
    </source>
</evidence>
<sequence>MQYELFNWERRVKDPSDRKRISQEEYNKETDNIKAAFVSVLLSSEQEVALERYVRLHQTGILHLSRELKPRDGMVAALDHLCIFLEQRAFKYLDPDLPLPFFRLGFMQGYLRENAPLVKERLQAAGVDPRLTDLVLDLLKDAQQDSRLTYRQWFPLQDLVVFVLQLPKDAQRLVEMMYCLNVNTSSTYRFMKTQVLEALEAKDFVSEKIPELGRIRRYVGWLEHRPGYQYVEGRTSLTRMLSTWLEELARLTEKEAQEAAGDEVKGDDSGFGLDSTKVITSLTVNELGLLVRLFMETGVFRTRNRKGLARFMAKNVVTLKKEAVDEVSSNHLYGTLYSINDATMDSVHAILNRMLVRLGKLRLEQRQKKPAKTKK</sequence>
<organism evidence="1 2">
    <name type="scientific">Dinghuibacter silviterrae</name>
    <dbReference type="NCBI Taxonomy" id="1539049"/>
    <lineage>
        <taxon>Bacteria</taxon>
        <taxon>Pseudomonadati</taxon>
        <taxon>Bacteroidota</taxon>
        <taxon>Chitinophagia</taxon>
        <taxon>Chitinophagales</taxon>
        <taxon>Chitinophagaceae</taxon>
        <taxon>Dinghuibacter</taxon>
    </lineage>
</organism>
<gene>
    <name evidence="1" type="ORF">EDB95_2302</name>
</gene>
<name>A0A4R8DT43_9BACT</name>
<dbReference type="EMBL" id="SODV01000001">
    <property type="protein sequence ID" value="TDX01269.1"/>
    <property type="molecule type" value="Genomic_DNA"/>
</dbReference>
<dbReference type="RefSeq" id="WP_133993662.1">
    <property type="nucleotide sequence ID" value="NZ_SODV01000001.1"/>
</dbReference>
<comment type="caution">
    <text evidence="1">The sequence shown here is derived from an EMBL/GenBank/DDBJ whole genome shotgun (WGS) entry which is preliminary data.</text>
</comment>
<dbReference type="OrthoDB" id="751634at2"/>
<reference evidence="1 2" key="1">
    <citation type="submission" date="2019-03" db="EMBL/GenBank/DDBJ databases">
        <title>Genomic Encyclopedia of Type Strains, Phase IV (KMG-IV): sequencing the most valuable type-strain genomes for metagenomic binning, comparative biology and taxonomic classification.</title>
        <authorList>
            <person name="Goeker M."/>
        </authorList>
    </citation>
    <scope>NUCLEOTIDE SEQUENCE [LARGE SCALE GENOMIC DNA]</scope>
    <source>
        <strain evidence="1 2">DSM 100059</strain>
    </source>
</reference>
<evidence type="ECO:0000313" key="1">
    <source>
        <dbReference type="EMBL" id="TDX01269.1"/>
    </source>
</evidence>
<accession>A0A4R8DT43</accession>
<dbReference type="Proteomes" id="UP000294498">
    <property type="component" value="Unassembled WGS sequence"/>
</dbReference>
<keyword evidence="2" id="KW-1185">Reference proteome</keyword>
<dbReference type="AlphaFoldDB" id="A0A4R8DT43"/>
<proteinExistence type="predicted"/>
<protein>
    <submittedName>
        <fullName evidence="1">Uncharacterized protein</fullName>
    </submittedName>
</protein>